<evidence type="ECO:0000313" key="3">
    <source>
        <dbReference type="Proteomes" id="UP000215902"/>
    </source>
</evidence>
<dbReference type="InterPro" id="IPR036305">
    <property type="entry name" value="RGS_sf"/>
</dbReference>
<evidence type="ECO:0000313" key="2">
    <source>
        <dbReference type="EMBL" id="PAA74481.1"/>
    </source>
</evidence>
<comment type="caution">
    <text evidence="2">The sequence shown here is derived from an EMBL/GenBank/DDBJ whole genome shotgun (WGS) entry which is preliminary data.</text>
</comment>
<dbReference type="Proteomes" id="UP000215902">
    <property type="component" value="Unassembled WGS sequence"/>
</dbReference>
<name>A0A267FL39_9PLAT</name>
<feature type="compositionally biased region" description="Low complexity" evidence="1">
    <location>
        <begin position="171"/>
        <end position="186"/>
    </location>
</feature>
<feature type="region of interest" description="Disordered" evidence="1">
    <location>
        <begin position="1539"/>
        <end position="1585"/>
    </location>
</feature>
<feature type="compositionally biased region" description="Polar residues" evidence="1">
    <location>
        <begin position="1208"/>
        <end position="1228"/>
    </location>
</feature>
<feature type="compositionally biased region" description="Basic and acidic residues" evidence="1">
    <location>
        <begin position="1480"/>
        <end position="1498"/>
    </location>
</feature>
<feature type="compositionally biased region" description="Polar residues" evidence="1">
    <location>
        <begin position="219"/>
        <end position="229"/>
    </location>
</feature>
<feature type="non-terminal residue" evidence="2">
    <location>
        <position position="1"/>
    </location>
</feature>
<protein>
    <submittedName>
        <fullName evidence="2">Uncharacterized protein</fullName>
    </submittedName>
</protein>
<feature type="compositionally biased region" description="Low complexity" evidence="1">
    <location>
        <begin position="43"/>
        <end position="54"/>
    </location>
</feature>
<organism evidence="2 3">
    <name type="scientific">Macrostomum lignano</name>
    <dbReference type="NCBI Taxonomy" id="282301"/>
    <lineage>
        <taxon>Eukaryota</taxon>
        <taxon>Metazoa</taxon>
        <taxon>Spiralia</taxon>
        <taxon>Lophotrochozoa</taxon>
        <taxon>Platyhelminthes</taxon>
        <taxon>Rhabditophora</taxon>
        <taxon>Macrostomorpha</taxon>
        <taxon>Macrostomida</taxon>
        <taxon>Macrostomidae</taxon>
        <taxon>Macrostomum</taxon>
    </lineage>
</organism>
<feature type="compositionally biased region" description="Polar residues" evidence="1">
    <location>
        <begin position="99"/>
        <end position="108"/>
    </location>
</feature>
<feature type="compositionally biased region" description="Basic residues" evidence="1">
    <location>
        <begin position="114"/>
        <end position="133"/>
    </location>
</feature>
<feature type="compositionally biased region" description="Basic and acidic residues" evidence="1">
    <location>
        <begin position="190"/>
        <end position="202"/>
    </location>
</feature>
<feature type="compositionally biased region" description="Acidic residues" evidence="1">
    <location>
        <begin position="203"/>
        <end position="214"/>
    </location>
</feature>
<feature type="region of interest" description="Disordered" evidence="1">
    <location>
        <begin position="1462"/>
        <end position="1523"/>
    </location>
</feature>
<feature type="region of interest" description="Disordered" evidence="1">
    <location>
        <begin position="1"/>
        <end position="231"/>
    </location>
</feature>
<evidence type="ECO:0000256" key="1">
    <source>
        <dbReference type="SAM" id="MobiDB-lite"/>
    </source>
</evidence>
<dbReference type="Gene3D" id="3.30.60.20">
    <property type="match status" value="1"/>
</dbReference>
<feature type="region of interest" description="Disordered" evidence="1">
    <location>
        <begin position="637"/>
        <end position="713"/>
    </location>
</feature>
<dbReference type="Gene3D" id="1.10.167.10">
    <property type="entry name" value="Regulator of G-protein Signalling 4, domain 2"/>
    <property type="match status" value="1"/>
</dbReference>
<accession>A0A267FL39</accession>
<dbReference type="Gene3D" id="1.20.900.10">
    <property type="entry name" value="Dbl homology (DH) domain"/>
    <property type="match status" value="1"/>
</dbReference>
<dbReference type="InterPro" id="IPR035899">
    <property type="entry name" value="DBL_dom_sf"/>
</dbReference>
<dbReference type="SUPFAM" id="SSF48097">
    <property type="entry name" value="Regulator of G-protein signaling, RGS"/>
    <property type="match status" value="1"/>
</dbReference>
<dbReference type="STRING" id="282301.A0A267FL39"/>
<keyword evidence="3" id="KW-1185">Reference proteome</keyword>
<dbReference type="InterPro" id="IPR044926">
    <property type="entry name" value="RGS_subdomain_2"/>
</dbReference>
<proteinExistence type="predicted"/>
<dbReference type="EMBL" id="NIVC01000945">
    <property type="protein sequence ID" value="PAA74481.1"/>
    <property type="molecule type" value="Genomic_DNA"/>
</dbReference>
<sequence>EKFDQETCAVAPSAAETDSPVQEQQQQQRCNNGQFSDSDTESHSSSESSSASIESESESDSAPAAGMDTVDSVQSPIDLESLTDQLVQSEPIGADDNKNASSVPNENSGDAGLSRRHPLRQSSRRNPQFRHKNSLTNSGRKAASVVREADCEDETPEPKEVDNSGPDVNNSQADDAQLDQQQKASSNVAEIHDSKEAESKPEDDAEEDDEEDPDISIGQFVSGSTSQMPVSDAAESKLKALMDAFSDVQQLKQNKPMLMLFLHLLLSRPNQSAENSGRESLRPLLFDLLVDDWTATSASLKTKHARRAAYEIYSTFLHPQAPLSLSVAMQSIEYSEKFEESLADASQSVSRLLESSGQDDGTKAQLALCFDKAQNAVRPALANLVSSAGAWLRARQRDGFDVLGGGDFLPPGCESAIASLLRGGGGVSSSSSDAQRLLTAKLQPHLSEQLRLLRQQPGLGEQLIASCLATIMAHNLKVGQSDIGASVDSLTSAVDASSMALSGPSSSLSSDHHPVGQQLFNCQRSNSGAAGLVNRQRLSIFTGSRSEKTRFGSHSVELASFHSIRHCVSCKALLSGPGPQGYLCTGECGHTIHRVKDCADKLAALPCKRNSNKSLSTKRPRPASCIIREDQADLMLAPPPASLPAARSETNVGPLDADDQQPPRAGSFSRELAPPSSGVAVGRSSSDRETGGKVDHVRFFSSPADKKDPDSERQKIYQSISSHENIQNVPSDFGQYIVQHKVDTRLQQLRSTTGDSKSDFDRLKDYQLALHEILFACMSHVRALTVLDLLFVRTWPESCQEIMKQLGLHFVPRCIQLYKNLLECIGKPSLNEFVATGKITGFGQRLLAWYSDEQNFLNFKLLSLSFGFSRSSRSHTGSKRSTGNEDDIILRLESLRRENAELNRFIQLAEHHEAAQRLDFKAYYSMNMQFTMRMFLLLQTAVKSARKAKSSYKLAERDLPDLEKCQEKAKMVVDYSNFTSVRLKELSRQLVLSSTFKSFWVRCKLDKDHVDRVRDQISHLHTCQLVQTREVAMPGFENYRLRLLVFSEFLLIVSETEEPKGVVKYQLLRHLGQSMSVGGSGSSEASDVGNMGSLRAVSCPPIIPMPNVIHVFEGRQQKSSSSGRQPTEFRMVIDHPSTSRTESLLVVFNLRKDKPKMPFSDRETDTSASDIVESIKKLQERFKAVNINRSGSVNSIGSVTSAPAEMASGSSPLSEDAVASSSTRGSTLTEEKEDDIEDQEDMPLPSLPQSEASSAGEMLHNRSDSPDSSSSPSTPIANEDSSLIVSPGSIDRAADQSQLEPLQDQPSSLSAVGVDEAQIDSLSARQLQLASELRSQLCSVLNLNPESFDAVAEFAQESDQPDTKDGVLVAYKQFEQLLETLPRLMKALLPSSEGPGAAETLLDQLTVGTGKTAKVLQQLSGLQSSDDDKENDLNDVADAGASAESVNPDQQQEAVQQVCNPTTTGVEDFPRDSQQSEQQQEQHEEQTANIEQEKHEFTDTSLAMTHSDDEATTKAETVGDLSGLDSAQSELFSWSVEKASGPDLFSGQPPLVDGDADAAPSSGHCEPQAQLPDAQADSYELGHAD</sequence>
<gene>
    <name evidence="2" type="ORF">BOX15_Mlig001480g2</name>
</gene>
<feature type="region of interest" description="Disordered" evidence="1">
    <location>
        <begin position="1202"/>
        <end position="1282"/>
    </location>
</feature>
<feature type="compositionally biased region" description="Basic and acidic residues" evidence="1">
    <location>
        <begin position="685"/>
        <end position="713"/>
    </location>
</feature>
<feature type="compositionally biased region" description="Acidic residues" evidence="1">
    <location>
        <begin position="1231"/>
        <end position="1241"/>
    </location>
</feature>
<reference evidence="2 3" key="1">
    <citation type="submission" date="2017-06" db="EMBL/GenBank/DDBJ databases">
        <title>A platform for efficient transgenesis in Macrostomum lignano, a flatworm model organism for stem cell research.</title>
        <authorList>
            <person name="Berezikov E."/>
        </authorList>
    </citation>
    <scope>NUCLEOTIDE SEQUENCE [LARGE SCALE GENOMIC DNA]</scope>
    <source>
        <strain evidence="2">DV1</strain>
        <tissue evidence="2">Whole organism</tissue>
    </source>
</reference>